<dbReference type="InterPro" id="IPR036514">
    <property type="entry name" value="SGNH_hydro_sf"/>
</dbReference>
<dbReference type="RefSeq" id="WP_340272631.1">
    <property type="nucleotide sequence ID" value="NZ_JBAKIA010000001.1"/>
</dbReference>
<dbReference type="SUPFAM" id="SSF52266">
    <property type="entry name" value="SGNH hydrolase"/>
    <property type="match status" value="1"/>
</dbReference>
<dbReference type="Proteomes" id="UP001385499">
    <property type="component" value="Unassembled WGS sequence"/>
</dbReference>
<gene>
    <name evidence="1" type="ORF">V6575_03365</name>
</gene>
<sequence>MPTSTSYVHGRKTCRFLIGALVLCVLGMFGGHATDALAQSSGGVIRPAPGTSKNFNPLSPLLKLFGVNKPRKSHNTRRQQNTVKANRPRDNVPRFIAEPKDPDAGVVLVVGDRMARGVAEGLTFTLADKPMVRIETILEEGQGLAGFVAPDWSAKVLARIRGDNVKAVVVMMGKEDLGAQFPGKPPVEFATSAWWEEYNIKVAQLVTAIRQERKPLVWVGLAPTGSETTNVDFLQMNEVFRAKSDGERGHFVDVWEIFLSDTGEYTSYGPDVEGKNRRLRTSDKVGFTWTGYRKLAFFVERQLSRILGGYGGLAFEGVEDDPNFIVLTGRTTSPEDELLGEDGATSTPEVETSAYRFFVKGEPLPPMPGRVDSVPLANGAGGF</sequence>
<protein>
    <submittedName>
        <fullName evidence="1">DUF459 domain-containing protein</fullName>
    </submittedName>
</protein>
<evidence type="ECO:0000313" key="2">
    <source>
        <dbReference type="Proteomes" id="UP001385499"/>
    </source>
</evidence>
<dbReference type="Pfam" id="PF04311">
    <property type="entry name" value="DUF459"/>
    <property type="match status" value="1"/>
</dbReference>
<proteinExistence type="predicted"/>
<dbReference type="InterPro" id="IPR007407">
    <property type="entry name" value="DUF459"/>
</dbReference>
<reference evidence="1 2" key="1">
    <citation type="submission" date="2024-02" db="EMBL/GenBank/DDBJ databases">
        <title>Roseibium algae sp. nov., isolated from marine alga (Grateloupia sp.), showing potential in myo-inositol conversion.</title>
        <authorList>
            <person name="Wang Y."/>
        </authorList>
    </citation>
    <scope>NUCLEOTIDE SEQUENCE [LARGE SCALE GENOMIC DNA]</scope>
    <source>
        <strain evidence="1 2">H3510</strain>
    </source>
</reference>
<evidence type="ECO:0000313" key="1">
    <source>
        <dbReference type="EMBL" id="MEJ8473114.1"/>
    </source>
</evidence>
<keyword evidence="2" id="KW-1185">Reference proteome</keyword>
<accession>A0ABU8TG40</accession>
<dbReference type="Gene3D" id="3.40.50.1110">
    <property type="entry name" value="SGNH hydrolase"/>
    <property type="match status" value="1"/>
</dbReference>
<dbReference type="EMBL" id="JBAKIA010000001">
    <property type="protein sequence ID" value="MEJ8473114.1"/>
    <property type="molecule type" value="Genomic_DNA"/>
</dbReference>
<comment type="caution">
    <text evidence="1">The sequence shown here is derived from an EMBL/GenBank/DDBJ whole genome shotgun (WGS) entry which is preliminary data.</text>
</comment>
<organism evidence="1 2">
    <name type="scientific">Roseibium algae</name>
    <dbReference type="NCBI Taxonomy" id="3123038"/>
    <lineage>
        <taxon>Bacteria</taxon>
        <taxon>Pseudomonadati</taxon>
        <taxon>Pseudomonadota</taxon>
        <taxon>Alphaproteobacteria</taxon>
        <taxon>Hyphomicrobiales</taxon>
        <taxon>Stappiaceae</taxon>
        <taxon>Roseibium</taxon>
    </lineage>
</organism>
<name>A0ABU8TG40_9HYPH</name>